<accession>A0AB35XH24</accession>
<feature type="coiled-coil region" evidence="1">
    <location>
        <begin position="109"/>
        <end position="172"/>
    </location>
</feature>
<dbReference type="Proteomes" id="UP001331691">
    <property type="component" value="Unassembled WGS sequence"/>
</dbReference>
<evidence type="ECO:0000256" key="2">
    <source>
        <dbReference type="SAM" id="MobiDB-lite"/>
    </source>
</evidence>
<name>A0AB35XH24_9ENTR</name>
<dbReference type="EMBL" id="JAZKKV010000004">
    <property type="protein sequence ID" value="MEE9657591.1"/>
    <property type="molecule type" value="Genomic_DNA"/>
</dbReference>
<dbReference type="Pfam" id="PF20356">
    <property type="entry name" value="DUF6651"/>
    <property type="match status" value="1"/>
</dbReference>
<sequence>MNLWQMMMARRGLMDVAGKEELGGGGGEPTKEQPGEQPGGEGGKHNPDTDGAHKQARQPELDDEYAGLSQEELIAKLRDAKKSGAELLKESMKRKEKLAAYGDIDPERARRLVDAEAAAERTRQEAEQAELERRGEFDAVKKQMVAAHQTDLQVERDARTQVEAENATLKAQLLEMTVGASFSGSSFLRDKALMTPAKARVIYGNHFEVGEDGSVVGYDKPAGQKDRAVLVDGHGQPLAFESAIERILRADPEADALLRSEAKPGAGSQSKPSAKVTTPVNKSTIDKLTAGLGKIVTK</sequence>
<gene>
    <name evidence="4" type="ORF">V4836_26415</name>
</gene>
<feature type="region of interest" description="Disordered" evidence="2">
    <location>
        <begin position="258"/>
        <end position="280"/>
    </location>
</feature>
<keyword evidence="5" id="KW-1185">Reference proteome</keyword>
<comment type="caution">
    <text evidence="4">The sequence shown here is derived from an EMBL/GenBank/DDBJ whole genome shotgun (WGS) entry which is preliminary data.</text>
</comment>
<proteinExistence type="predicted"/>
<dbReference type="AlphaFoldDB" id="A0AB35XH24"/>
<dbReference type="RefSeq" id="WP_249577260.1">
    <property type="nucleotide sequence ID" value="NZ_JAZKKV010000004.1"/>
</dbReference>
<evidence type="ECO:0000313" key="5">
    <source>
        <dbReference type="Proteomes" id="UP001331691"/>
    </source>
</evidence>
<evidence type="ECO:0000259" key="3">
    <source>
        <dbReference type="Pfam" id="PF20356"/>
    </source>
</evidence>
<keyword evidence="1" id="KW-0175">Coiled coil</keyword>
<evidence type="ECO:0000256" key="1">
    <source>
        <dbReference type="SAM" id="Coils"/>
    </source>
</evidence>
<reference evidence="4 5" key="1">
    <citation type="submission" date="2023-10" db="EMBL/GenBank/DDBJ databases">
        <title>Wastewater isolates of ESBL- and carbapenemase-producing Gram-negative bacteria from New Zealand.</title>
        <authorList>
            <person name="Straub C."/>
            <person name="Weaver L."/>
            <person name="Cornelius A."/>
            <person name="Mcgill E."/>
            <person name="Dyet K."/>
            <person name="White L."/>
            <person name="Pattis I."/>
        </authorList>
    </citation>
    <scope>NUCLEOTIDE SEQUENCE [LARGE SCALE GENOMIC DNA]</scope>
    <source>
        <strain evidence="4 5">ESBL09</strain>
    </source>
</reference>
<feature type="compositionally biased region" description="Polar residues" evidence="2">
    <location>
        <begin position="267"/>
        <end position="280"/>
    </location>
</feature>
<feature type="region of interest" description="Disordered" evidence="2">
    <location>
        <begin position="15"/>
        <end position="68"/>
    </location>
</feature>
<evidence type="ECO:0000313" key="4">
    <source>
        <dbReference type="EMBL" id="MEE9657591.1"/>
    </source>
</evidence>
<feature type="domain" description="DUF6651" evidence="3">
    <location>
        <begin position="165"/>
        <end position="270"/>
    </location>
</feature>
<organism evidence="4 5">
    <name type="scientific">Kluyvera ascorbata</name>
    <dbReference type="NCBI Taxonomy" id="51288"/>
    <lineage>
        <taxon>Bacteria</taxon>
        <taxon>Pseudomonadati</taxon>
        <taxon>Pseudomonadota</taxon>
        <taxon>Gammaproteobacteria</taxon>
        <taxon>Enterobacterales</taxon>
        <taxon>Enterobacteriaceae</taxon>
        <taxon>Kluyvera</taxon>
    </lineage>
</organism>
<protein>
    <submittedName>
        <fullName evidence="4">DUF6651 domain-containing protein</fullName>
    </submittedName>
</protein>
<dbReference type="InterPro" id="IPR046593">
    <property type="entry name" value="DUF6651"/>
</dbReference>
<feature type="compositionally biased region" description="Basic and acidic residues" evidence="2">
    <location>
        <begin position="42"/>
        <end position="60"/>
    </location>
</feature>